<dbReference type="SUPFAM" id="SSF75304">
    <property type="entry name" value="Amidase signature (AS) enzymes"/>
    <property type="match status" value="1"/>
</dbReference>
<evidence type="ECO:0000256" key="4">
    <source>
        <dbReference type="ARBA" id="ARBA00022801"/>
    </source>
</evidence>
<reference evidence="6 7" key="1">
    <citation type="submission" date="2023-01" db="EMBL/GenBank/DDBJ databases">
        <title>Analysis of 21 Apiospora genomes using comparative genomics revels a genus with tremendous synthesis potential of carbohydrate active enzymes and secondary metabolites.</title>
        <authorList>
            <person name="Sorensen T."/>
        </authorList>
    </citation>
    <scope>NUCLEOTIDE SEQUENCE [LARGE SCALE GENOMIC DNA]</scope>
    <source>
        <strain evidence="6 7">CBS 33761</strain>
    </source>
</reference>
<dbReference type="InterPro" id="IPR020556">
    <property type="entry name" value="Amidase_CS"/>
</dbReference>
<dbReference type="PANTHER" id="PTHR46072:SF2">
    <property type="entry name" value="AMIDASE (EUROFUNG)"/>
    <property type="match status" value="1"/>
</dbReference>
<name>A0ABR1TDV5_9PEZI</name>
<dbReference type="EC" id="3.5.1.4" evidence="3"/>
<dbReference type="EMBL" id="JAQQWK010000003">
    <property type="protein sequence ID" value="KAK8044181.1"/>
    <property type="molecule type" value="Genomic_DNA"/>
</dbReference>
<dbReference type="InterPro" id="IPR036928">
    <property type="entry name" value="AS_sf"/>
</dbReference>
<evidence type="ECO:0000256" key="2">
    <source>
        <dbReference type="ARBA" id="ARBA00009199"/>
    </source>
</evidence>
<sequence length="569" mass="61951">MESWREKAEIKQKSILAKIPEQWLLPQALCVMPTTPDSPYLNVTTDAFMTEAGLSPRELAITSKTSIPEILASYESQEVSAEEVVTAFCHRAAISHQTTECLAEIRFADAIAEAKAQDEYLRVHKKLHGPLHGIPVSLKDQFRVKGLESAISYIGWLGRFETAETESLITKQIKELGGIIIAKAKSPSNLHRPVMNPHNRLLSPGGSSGGEGALLASRGSVLGMGTDMGGSIRVPSAYNHLFGLKPSSGRFSYRDLASSLGGKPVVPPVPGPMSASLDNVIHLTQSVIGGIDAWRRDPGLVPLPWRAPLLDEVRAEASTPGKGLCFAAFPGTGDDGIMRLHPPVARGVATAVRAARQAGHRVIDWTPPSHMDAAMIYGGLCFPTTYDIDDALKSGGEPMLGAVENMLKPTEKYRPKDMAEYYELFKKMKKYQEDYADYWESTRALTGTGRPVDGIIAPVAATAAVKHNSAYAFSYAIVYNVLDYSILTVPVTFADKNIDVADPQDAPHSPIDEMSWVPYDADIYHGAPVGVQIVGRRFEEEKVLALGEALSSALKAMTYEKYDCRGWRL</sequence>
<accession>A0ABR1TDV5</accession>
<dbReference type="PANTHER" id="PTHR46072">
    <property type="entry name" value="AMIDASE-RELATED-RELATED"/>
    <property type="match status" value="1"/>
</dbReference>
<dbReference type="PROSITE" id="PS00571">
    <property type="entry name" value="AMIDASES"/>
    <property type="match status" value="1"/>
</dbReference>
<evidence type="ECO:0000313" key="6">
    <source>
        <dbReference type="EMBL" id="KAK8044181.1"/>
    </source>
</evidence>
<gene>
    <name evidence="6" type="ORF">PG993_004205</name>
</gene>
<evidence type="ECO:0000313" key="7">
    <source>
        <dbReference type="Proteomes" id="UP001444661"/>
    </source>
</evidence>
<dbReference type="Pfam" id="PF01425">
    <property type="entry name" value="Amidase"/>
    <property type="match status" value="1"/>
</dbReference>
<feature type="domain" description="Amidase" evidence="5">
    <location>
        <begin position="83"/>
        <end position="544"/>
    </location>
</feature>
<proteinExistence type="inferred from homology"/>
<evidence type="ECO:0000256" key="1">
    <source>
        <dbReference type="ARBA" id="ARBA00001311"/>
    </source>
</evidence>
<evidence type="ECO:0000259" key="5">
    <source>
        <dbReference type="Pfam" id="PF01425"/>
    </source>
</evidence>
<comment type="catalytic activity">
    <reaction evidence="1">
        <text>a monocarboxylic acid amide + H2O = a monocarboxylate + NH4(+)</text>
        <dbReference type="Rhea" id="RHEA:12020"/>
        <dbReference type="ChEBI" id="CHEBI:15377"/>
        <dbReference type="ChEBI" id="CHEBI:28938"/>
        <dbReference type="ChEBI" id="CHEBI:35757"/>
        <dbReference type="ChEBI" id="CHEBI:83628"/>
        <dbReference type="EC" id="3.5.1.4"/>
    </reaction>
</comment>
<evidence type="ECO:0000256" key="3">
    <source>
        <dbReference type="ARBA" id="ARBA00012922"/>
    </source>
</evidence>
<keyword evidence="7" id="KW-1185">Reference proteome</keyword>
<protein>
    <recommendedName>
        <fullName evidence="3">amidase</fullName>
        <ecNumber evidence="3">3.5.1.4</ecNumber>
    </recommendedName>
</protein>
<dbReference type="Proteomes" id="UP001444661">
    <property type="component" value="Unassembled WGS sequence"/>
</dbReference>
<dbReference type="PIRSF" id="PIRSF001221">
    <property type="entry name" value="Amidase_fungi"/>
    <property type="match status" value="1"/>
</dbReference>
<organism evidence="6 7">
    <name type="scientific">Apiospora rasikravindrae</name>
    <dbReference type="NCBI Taxonomy" id="990691"/>
    <lineage>
        <taxon>Eukaryota</taxon>
        <taxon>Fungi</taxon>
        <taxon>Dikarya</taxon>
        <taxon>Ascomycota</taxon>
        <taxon>Pezizomycotina</taxon>
        <taxon>Sordariomycetes</taxon>
        <taxon>Xylariomycetidae</taxon>
        <taxon>Amphisphaeriales</taxon>
        <taxon>Apiosporaceae</taxon>
        <taxon>Apiospora</taxon>
    </lineage>
</organism>
<keyword evidence="4" id="KW-0378">Hydrolase</keyword>
<dbReference type="Gene3D" id="3.90.1300.10">
    <property type="entry name" value="Amidase signature (AS) domain"/>
    <property type="match status" value="1"/>
</dbReference>
<comment type="similarity">
    <text evidence="2">Belongs to the amidase family.</text>
</comment>
<dbReference type="InterPro" id="IPR023631">
    <property type="entry name" value="Amidase_dom"/>
</dbReference>
<comment type="caution">
    <text evidence="6">The sequence shown here is derived from an EMBL/GenBank/DDBJ whole genome shotgun (WGS) entry which is preliminary data.</text>
</comment>